<dbReference type="RefSeq" id="WP_130504353.1">
    <property type="nucleotide sequence ID" value="NZ_SHLC01000001.1"/>
</dbReference>
<dbReference type="SUPFAM" id="SSF51735">
    <property type="entry name" value="NAD(P)-binding Rossmann-fold domains"/>
    <property type="match status" value="1"/>
</dbReference>
<dbReference type="Pfam" id="PF13561">
    <property type="entry name" value="adh_short_C2"/>
    <property type="match status" value="1"/>
</dbReference>
<organism evidence="4 5">
    <name type="scientific">Microterricola gilva</name>
    <dbReference type="NCBI Taxonomy" id="393267"/>
    <lineage>
        <taxon>Bacteria</taxon>
        <taxon>Bacillati</taxon>
        <taxon>Actinomycetota</taxon>
        <taxon>Actinomycetes</taxon>
        <taxon>Micrococcales</taxon>
        <taxon>Microbacteriaceae</taxon>
        <taxon>Microterricola</taxon>
    </lineage>
</organism>
<dbReference type="SMART" id="SM00822">
    <property type="entry name" value="PKS_KR"/>
    <property type="match status" value="1"/>
</dbReference>
<keyword evidence="5" id="KW-1185">Reference proteome</keyword>
<gene>
    <name evidence="4" type="ORF">EV379_0012</name>
</gene>
<feature type="domain" description="Ketoreductase" evidence="3">
    <location>
        <begin position="7"/>
        <end position="180"/>
    </location>
</feature>
<dbReference type="PRINTS" id="PR00081">
    <property type="entry name" value="GDHRDH"/>
</dbReference>
<dbReference type="PANTHER" id="PTHR43477">
    <property type="entry name" value="DIHYDROANTICAPSIN 7-DEHYDROGENASE"/>
    <property type="match status" value="1"/>
</dbReference>
<protein>
    <submittedName>
        <fullName evidence="4">NAD(P)-dependent dehydrogenase (Short-subunit alcohol dehydrogenase family)</fullName>
    </submittedName>
</protein>
<dbReference type="EMBL" id="SHLC01000001">
    <property type="protein sequence ID" value="RZU63723.1"/>
    <property type="molecule type" value="Genomic_DNA"/>
</dbReference>
<accession>A0A4Q8AIQ4</accession>
<comment type="caution">
    <text evidence="4">The sequence shown here is derived from an EMBL/GenBank/DDBJ whole genome shotgun (WGS) entry which is preliminary data.</text>
</comment>
<evidence type="ECO:0000256" key="2">
    <source>
        <dbReference type="ARBA" id="ARBA00023002"/>
    </source>
</evidence>
<dbReference type="InterPro" id="IPR020904">
    <property type="entry name" value="Sc_DH/Rdtase_CS"/>
</dbReference>
<reference evidence="4 5" key="1">
    <citation type="submission" date="2019-02" db="EMBL/GenBank/DDBJ databases">
        <title>Sequencing the genomes of 1000 actinobacteria strains.</title>
        <authorList>
            <person name="Klenk H.-P."/>
        </authorList>
    </citation>
    <scope>NUCLEOTIDE SEQUENCE [LARGE SCALE GENOMIC DNA]</scope>
    <source>
        <strain evidence="4 5">DSM 18319</strain>
    </source>
</reference>
<evidence type="ECO:0000313" key="5">
    <source>
        <dbReference type="Proteomes" id="UP000291483"/>
    </source>
</evidence>
<evidence type="ECO:0000259" key="3">
    <source>
        <dbReference type="SMART" id="SM00822"/>
    </source>
</evidence>
<sequence length="252" mass="25947">MGNFSGKVAVVTGGASGIGRATVERLLREGANVAVFDRDELTPIDGAGDSVFGARVDITDQAAIDAAVAQTLERWGHIDILVNGAGIGAAGTVLENEDAEWQRVLDINVMGTVRVTRAVLPQLIATGSGAIVNVGSAVAVTGFPNRALYSATKGAVVALTRAMAADHLKDGVRVNAVCPGTTETPWIQRLLAAAADPVQERRNLEARQPHGRLVSADEVADAIVYLANPLAGSTTGVALSVDSGIQSVYTGK</sequence>
<evidence type="ECO:0000256" key="1">
    <source>
        <dbReference type="ARBA" id="ARBA00006484"/>
    </source>
</evidence>
<name>A0A4Q8AIQ4_9MICO</name>
<dbReference type="PANTHER" id="PTHR43477:SF1">
    <property type="entry name" value="DIHYDROANTICAPSIN 7-DEHYDROGENASE"/>
    <property type="match status" value="1"/>
</dbReference>
<proteinExistence type="inferred from homology"/>
<evidence type="ECO:0000313" key="4">
    <source>
        <dbReference type="EMBL" id="RZU63723.1"/>
    </source>
</evidence>
<dbReference type="OrthoDB" id="9789398at2"/>
<dbReference type="FunFam" id="3.40.50.720:FF:000084">
    <property type="entry name" value="Short-chain dehydrogenase reductase"/>
    <property type="match status" value="1"/>
</dbReference>
<keyword evidence="2" id="KW-0560">Oxidoreductase</keyword>
<dbReference type="PROSITE" id="PS00061">
    <property type="entry name" value="ADH_SHORT"/>
    <property type="match status" value="1"/>
</dbReference>
<dbReference type="InterPro" id="IPR036291">
    <property type="entry name" value="NAD(P)-bd_dom_sf"/>
</dbReference>
<comment type="similarity">
    <text evidence="1">Belongs to the short-chain dehydrogenases/reductases (SDR) family.</text>
</comment>
<dbReference type="InterPro" id="IPR057326">
    <property type="entry name" value="KR_dom"/>
</dbReference>
<dbReference type="Gene3D" id="3.40.50.720">
    <property type="entry name" value="NAD(P)-binding Rossmann-like Domain"/>
    <property type="match status" value="1"/>
</dbReference>
<dbReference type="InterPro" id="IPR051122">
    <property type="entry name" value="SDR_DHRS6-like"/>
</dbReference>
<dbReference type="GO" id="GO:0016491">
    <property type="term" value="F:oxidoreductase activity"/>
    <property type="evidence" value="ECO:0007669"/>
    <property type="project" value="UniProtKB-KW"/>
</dbReference>
<dbReference type="Proteomes" id="UP000291483">
    <property type="component" value="Unassembled WGS sequence"/>
</dbReference>
<dbReference type="CDD" id="cd05233">
    <property type="entry name" value="SDR_c"/>
    <property type="match status" value="1"/>
</dbReference>
<dbReference type="PRINTS" id="PR00080">
    <property type="entry name" value="SDRFAMILY"/>
</dbReference>
<dbReference type="AlphaFoldDB" id="A0A4Q8AIQ4"/>
<dbReference type="InterPro" id="IPR002347">
    <property type="entry name" value="SDR_fam"/>
</dbReference>